<dbReference type="SUPFAM" id="SSF54001">
    <property type="entry name" value="Cysteine proteinases"/>
    <property type="match status" value="1"/>
</dbReference>
<keyword evidence="3" id="KW-1185">Reference proteome</keyword>
<gene>
    <name evidence="2" type="ORF">BQ4739_LOCUS12420</name>
</gene>
<dbReference type="Proteomes" id="UP000256970">
    <property type="component" value="Unassembled WGS sequence"/>
</dbReference>
<accession>A0A383W511</accession>
<evidence type="ECO:0008006" key="4">
    <source>
        <dbReference type="Google" id="ProtNLM"/>
    </source>
</evidence>
<proteinExistence type="predicted"/>
<evidence type="ECO:0000313" key="2">
    <source>
        <dbReference type="EMBL" id="SZX72229.1"/>
    </source>
</evidence>
<dbReference type="InterPro" id="IPR038765">
    <property type="entry name" value="Papain-like_cys_pep_sf"/>
</dbReference>
<feature type="chain" id="PRO_5016921305" description="Gnk2-homologous domain-containing protein" evidence="1">
    <location>
        <begin position="24"/>
        <end position="185"/>
    </location>
</feature>
<dbReference type="EMBL" id="FNXT01001119">
    <property type="protein sequence ID" value="SZX72229.1"/>
    <property type="molecule type" value="Genomic_DNA"/>
</dbReference>
<evidence type="ECO:0000313" key="3">
    <source>
        <dbReference type="Proteomes" id="UP000256970"/>
    </source>
</evidence>
<feature type="signal peptide" evidence="1">
    <location>
        <begin position="1"/>
        <end position="23"/>
    </location>
</feature>
<dbReference type="AlphaFoldDB" id="A0A383W511"/>
<sequence length="185" mass="19280">MYLRPVAVLLFVTLLASLPGARYSSRGRSGLVAGQGLDVSADNLGAGAEANEFEQFESALELATTGGRGRGTKGGSSNLGGFANVKSFATLQTAMYYIAGSPQVYDSSNPRHTPGRVNYIGAANDQKVCSTCVAQAISKAIQVSVAATLQKAPQNFSISPQAFYYCAAPTGRSCKTGWDIPDGLK</sequence>
<evidence type="ECO:0000256" key="1">
    <source>
        <dbReference type="SAM" id="SignalP"/>
    </source>
</evidence>
<protein>
    <recommendedName>
        <fullName evidence="4">Gnk2-homologous domain-containing protein</fullName>
    </recommendedName>
</protein>
<dbReference type="Gene3D" id="3.90.70.10">
    <property type="entry name" value="Cysteine proteinases"/>
    <property type="match status" value="1"/>
</dbReference>
<name>A0A383W511_TETOB</name>
<keyword evidence="1" id="KW-0732">Signal</keyword>
<organism evidence="2 3">
    <name type="scientific">Tetradesmus obliquus</name>
    <name type="common">Green alga</name>
    <name type="synonym">Acutodesmus obliquus</name>
    <dbReference type="NCBI Taxonomy" id="3088"/>
    <lineage>
        <taxon>Eukaryota</taxon>
        <taxon>Viridiplantae</taxon>
        <taxon>Chlorophyta</taxon>
        <taxon>core chlorophytes</taxon>
        <taxon>Chlorophyceae</taxon>
        <taxon>CS clade</taxon>
        <taxon>Sphaeropleales</taxon>
        <taxon>Scenedesmaceae</taxon>
        <taxon>Tetradesmus</taxon>
    </lineage>
</organism>
<reference evidence="2 3" key="1">
    <citation type="submission" date="2016-10" db="EMBL/GenBank/DDBJ databases">
        <authorList>
            <person name="Cai Z."/>
        </authorList>
    </citation>
    <scope>NUCLEOTIDE SEQUENCE [LARGE SCALE GENOMIC DNA]</scope>
</reference>